<name>A0AAP4R933_9BURK</name>
<dbReference type="RefSeq" id="WP_175918246.1">
    <property type="nucleotide sequence ID" value="NZ_CADEUY010000005.1"/>
</dbReference>
<sequence length="47" mass="5672">MTWKRNFEDLDLDRTITYVECRYDIFDSFSDAKMDLTARGLYIESIN</sequence>
<dbReference type="EMBL" id="JAUJQS010000035">
    <property type="protein sequence ID" value="MDN7569381.1"/>
    <property type="molecule type" value="Genomic_DNA"/>
</dbReference>
<gene>
    <name evidence="1" type="ORF">QZM56_33285</name>
</gene>
<evidence type="ECO:0000313" key="2">
    <source>
        <dbReference type="Proteomes" id="UP001172109"/>
    </source>
</evidence>
<reference evidence="1" key="1">
    <citation type="submission" date="2023-07" db="EMBL/GenBank/DDBJ databases">
        <title>A collection of bacterial strains from the Burkholderia cepacia Research Laboratory and Repository.</title>
        <authorList>
            <person name="Lipuma J."/>
            <person name="Spilker T."/>
            <person name="Caverly L."/>
        </authorList>
    </citation>
    <scope>NUCLEOTIDE SEQUENCE</scope>
    <source>
        <strain evidence="1">AU44979</strain>
    </source>
</reference>
<proteinExistence type="predicted"/>
<dbReference type="Proteomes" id="UP001172109">
    <property type="component" value="Unassembled WGS sequence"/>
</dbReference>
<accession>A0AAP4R933</accession>
<comment type="caution">
    <text evidence="1">The sequence shown here is derived from an EMBL/GenBank/DDBJ whole genome shotgun (WGS) entry which is preliminary data.</text>
</comment>
<organism evidence="1 2">
    <name type="scientific">Burkholderia contaminans</name>
    <dbReference type="NCBI Taxonomy" id="488447"/>
    <lineage>
        <taxon>Bacteria</taxon>
        <taxon>Pseudomonadati</taxon>
        <taxon>Pseudomonadota</taxon>
        <taxon>Betaproteobacteria</taxon>
        <taxon>Burkholderiales</taxon>
        <taxon>Burkholderiaceae</taxon>
        <taxon>Burkholderia</taxon>
        <taxon>Burkholderia cepacia complex</taxon>
    </lineage>
</organism>
<protein>
    <submittedName>
        <fullName evidence="1">Uncharacterized protein</fullName>
    </submittedName>
</protein>
<evidence type="ECO:0000313" key="1">
    <source>
        <dbReference type="EMBL" id="MDN7569381.1"/>
    </source>
</evidence>
<dbReference type="AlphaFoldDB" id="A0AAP4R933"/>